<evidence type="ECO:0000256" key="7">
    <source>
        <dbReference type="HAMAP-Rule" id="MF_00415"/>
    </source>
</evidence>
<keyword evidence="3 8" id="KW-0732">Signal</keyword>
<reference evidence="10" key="1">
    <citation type="journal article" date="2019" name="Int. J. Syst. Evol. Microbiol.">
        <title>The Global Catalogue of Microorganisms (GCM) 10K type strain sequencing project: providing services to taxonomists for standard genome sequencing and annotation.</title>
        <authorList>
            <consortium name="The Broad Institute Genomics Platform"/>
            <consortium name="The Broad Institute Genome Sequencing Center for Infectious Disease"/>
            <person name="Wu L."/>
            <person name="Ma J."/>
        </authorList>
    </citation>
    <scope>NUCLEOTIDE SEQUENCE [LARGE SCALE GENOMIC DNA]</scope>
    <source>
        <strain evidence="10">LMG 29894</strain>
    </source>
</reference>
<dbReference type="RefSeq" id="WP_378168440.1">
    <property type="nucleotide sequence ID" value="NZ_JBHSBU010000002.1"/>
</dbReference>
<dbReference type="InterPro" id="IPR000527">
    <property type="entry name" value="Flag_Lring"/>
</dbReference>
<proteinExistence type="inferred from homology"/>
<evidence type="ECO:0000256" key="1">
    <source>
        <dbReference type="ARBA" id="ARBA00002591"/>
    </source>
</evidence>
<evidence type="ECO:0000256" key="5">
    <source>
        <dbReference type="ARBA" id="ARBA00023143"/>
    </source>
</evidence>
<comment type="function">
    <text evidence="1 7">Assembles around the rod to form the L-ring and probably protects the motor/basal body from shearing forces during rotation.</text>
</comment>
<keyword evidence="10" id="KW-1185">Reference proteome</keyword>
<feature type="signal peptide" evidence="8">
    <location>
        <begin position="1"/>
        <end position="17"/>
    </location>
</feature>
<comment type="subunit">
    <text evidence="7">The basal body constitutes a major portion of the flagellar organelle and consists of four rings (L,P,S, and M) mounted on a central rod.</text>
</comment>
<keyword evidence="9" id="KW-0282">Flagellum</keyword>
<keyword evidence="5 7" id="KW-0975">Bacterial flagellum</keyword>
<dbReference type="HAMAP" id="MF_00415">
    <property type="entry name" value="FlgH"/>
    <property type="match status" value="1"/>
</dbReference>
<keyword evidence="6 7" id="KW-0998">Cell outer membrane</keyword>
<gene>
    <name evidence="7" type="primary">flgH</name>
    <name evidence="9" type="ORF">ACFOW7_21155</name>
</gene>
<dbReference type="PRINTS" id="PR01008">
    <property type="entry name" value="FLGLRINGFLGH"/>
</dbReference>
<evidence type="ECO:0000313" key="10">
    <source>
        <dbReference type="Proteomes" id="UP001595791"/>
    </source>
</evidence>
<evidence type="ECO:0000313" key="9">
    <source>
        <dbReference type="EMBL" id="MFC4161851.1"/>
    </source>
</evidence>
<evidence type="ECO:0000256" key="8">
    <source>
        <dbReference type="SAM" id="SignalP"/>
    </source>
</evidence>
<dbReference type="EMBL" id="JBHSBU010000002">
    <property type="protein sequence ID" value="MFC4161851.1"/>
    <property type="molecule type" value="Genomic_DNA"/>
</dbReference>
<comment type="caution">
    <text evidence="9">The sequence shown here is derived from an EMBL/GenBank/DDBJ whole genome shotgun (WGS) entry which is preliminary data.</text>
</comment>
<dbReference type="Pfam" id="PF02107">
    <property type="entry name" value="FlgH"/>
    <property type="match status" value="1"/>
</dbReference>
<dbReference type="PANTHER" id="PTHR34933">
    <property type="entry name" value="FLAGELLAR L-RING PROTEIN"/>
    <property type="match status" value="1"/>
</dbReference>
<comment type="similarity">
    <text evidence="2 7">Belongs to the FlgH family.</text>
</comment>
<evidence type="ECO:0000256" key="6">
    <source>
        <dbReference type="ARBA" id="ARBA00023237"/>
    </source>
</evidence>
<feature type="chain" id="PRO_5046438303" description="Flagellar L-ring protein" evidence="8">
    <location>
        <begin position="18"/>
        <end position="189"/>
    </location>
</feature>
<sequence length="189" mass="20295">MKRVWRPLGLLLCSVLAAGQSLYVEQQFKPLVADQRAQRVGDVLTVVIYENASASSGADTSSDRNSGAGFNAELLGHPKRAGQIGTSVDFDGRGRTQRSGRLLAQISVTVQGQADNGDLLIAGQQAIAINDEKQEIKLTGRVRPQDISDGNTVLSSRVAEAQISYVGDGALAERQRPGWWNRLLVLLGL</sequence>
<name>A0ABV8MXZ1_9NEIS</name>
<comment type="subcellular location">
    <subcellularLocation>
        <location evidence="7">Cell outer membrane</location>
    </subcellularLocation>
    <subcellularLocation>
        <location evidence="7">Bacterial flagellum basal body</location>
    </subcellularLocation>
</comment>
<dbReference type="Proteomes" id="UP001595791">
    <property type="component" value="Unassembled WGS sequence"/>
</dbReference>
<evidence type="ECO:0000256" key="3">
    <source>
        <dbReference type="ARBA" id="ARBA00022729"/>
    </source>
</evidence>
<keyword evidence="4 7" id="KW-0472">Membrane</keyword>
<evidence type="ECO:0000256" key="4">
    <source>
        <dbReference type="ARBA" id="ARBA00023136"/>
    </source>
</evidence>
<evidence type="ECO:0000256" key="2">
    <source>
        <dbReference type="ARBA" id="ARBA00006929"/>
    </source>
</evidence>
<dbReference type="PANTHER" id="PTHR34933:SF1">
    <property type="entry name" value="FLAGELLAR L-RING PROTEIN"/>
    <property type="match status" value="1"/>
</dbReference>
<accession>A0ABV8MXZ1</accession>
<keyword evidence="9" id="KW-0966">Cell projection</keyword>
<organism evidence="9 10">
    <name type="scientific">Chitinimonas lacunae</name>
    <dbReference type="NCBI Taxonomy" id="1963018"/>
    <lineage>
        <taxon>Bacteria</taxon>
        <taxon>Pseudomonadati</taxon>
        <taxon>Pseudomonadota</taxon>
        <taxon>Betaproteobacteria</taxon>
        <taxon>Neisseriales</taxon>
        <taxon>Chitinibacteraceae</taxon>
        <taxon>Chitinimonas</taxon>
    </lineage>
</organism>
<protein>
    <recommendedName>
        <fullName evidence="7">Flagellar L-ring protein</fullName>
    </recommendedName>
    <alternativeName>
        <fullName evidence="7">Basal body L-ring protein</fullName>
    </alternativeName>
</protein>
<keyword evidence="9" id="KW-0969">Cilium</keyword>